<feature type="repeat" description="WD" evidence="1">
    <location>
        <begin position="278"/>
        <end position="319"/>
    </location>
</feature>
<feature type="compositionally biased region" description="Acidic residues" evidence="2">
    <location>
        <begin position="602"/>
        <end position="615"/>
    </location>
</feature>
<keyword evidence="1" id="KW-0853">WD repeat</keyword>
<dbReference type="InterPro" id="IPR046351">
    <property type="entry name" value="UTP4"/>
</dbReference>
<feature type="region of interest" description="Disordered" evidence="2">
    <location>
        <begin position="587"/>
        <end position="633"/>
    </location>
</feature>
<reference evidence="3 4" key="1">
    <citation type="submission" date="2015-04" db="EMBL/GenBank/DDBJ databases">
        <authorList>
            <person name="Heijne W.H."/>
            <person name="Fedorova N.D."/>
            <person name="Nierman W.C."/>
            <person name="Vollebregt A.W."/>
            <person name="Zhao Z."/>
            <person name="Wu L."/>
            <person name="Kumar M."/>
            <person name="Stam H."/>
            <person name="van den Berg M.A."/>
            <person name="Pel H.J."/>
        </authorList>
    </citation>
    <scope>NUCLEOTIDE SEQUENCE [LARGE SCALE GENOMIC DNA]</scope>
    <source>
        <strain evidence="3 4">CBS 393.64</strain>
    </source>
</reference>
<evidence type="ECO:0000313" key="3">
    <source>
        <dbReference type="EMBL" id="KKA21654.1"/>
    </source>
</evidence>
<dbReference type="PANTHER" id="PTHR44163:SF1">
    <property type="entry name" value="U3 SMALL NUCLEOLAR RNA-ASSOCIATED PROTEIN 4 HOMOLOG"/>
    <property type="match status" value="1"/>
</dbReference>
<feature type="compositionally biased region" description="Acidic residues" evidence="2">
    <location>
        <begin position="833"/>
        <end position="842"/>
    </location>
</feature>
<feature type="region of interest" description="Disordered" evidence="2">
    <location>
        <begin position="814"/>
        <end position="949"/>
    </location>
</feature>
<dbReference type="OrthoDB" id="8883818at2759"/>
<name>A0A0F4YTV6_RASE3</name>
<evidence type="ECO:0000313" key="4">
    <source>
        <dbReference type="Proteomes" id="UP000053958"/>
    </source>
</evidence>
<dbReference type="AlphaFoldDB" id="A0A0F4YTV6"/>
<dbReference type="PROSITE" id="PS50082">
    <property type="entry name" value="WD_REPEATS_2"/>
    <property type="match status" value="2"/>
</dbReference>
<dbReference type="GeneID" id="25316659"/>
<dbReference type="InterPro" id="IPR036322">
    <property type="entry name" value="WD40_repeat_dom_sf"/>
</dbReference>
<dbReference type="GO" id="GO:0032040">
    <property type="term" value="C:small-subunit processome"/>
    <property type="evidence" value="ECO:0007669"/>
    <property type="project" value="TreeGrafter"/>
</dbReference>
<dbReference type="PANTHER" id="PTHR44163">
    <property type="entry name" value="U3 SMALL NUCLEOLAR RNA-ASSOCIATED PROTEIN 4 HOMOLOG"/>
    <property type="match status" value="1"/>
</dbReference>
<protein>
    <submittedName>
        <fullName evidence="3">Small nucleolar ribonucleoprotein complex subunit</fullName>
    </submittedName>
</protein>
<keyword evidence="4" id="KW-1185">Reference proteome</keyword>
<evidence type="ECO:0000256" key="1">
    <source>
        <dbReference type="PROSITE-ProRule" id="PRU00221"/>
    </source>
</evidence>
<comment type="caution">
    <text evidence="3">The sequence shown here is derived from an EMBL/GenBank/DDBJ whole genome shotgun (WGS) entry which is preliminary data.</text>
</comment>
<organism evidence="3 4">
    <name type="scientific">Rasamsonia emersonii (strain ATCC 16479 / CBS 393.64 / IMI 116815)</name>
    <dbReference type="NCBI Taxonomy" id="1408163"/>
    <lineage>
        <taxon>Eukaryota</taxon>
        <taxon>Fungi</taxon>
        <taxon>Dikarya</taxon>
        <taxon>Ascomycota</taxon>
        <taxon>Pezizomycotina</taxon>
        <taxon>Eurotiomycetes</taxon>
        <taxon>Eurotiomycetidae</taxon>
        <taxon>Eurotiales</taxon>
        <taxon>Trichocomaceae</taxon>
        <taxon>Rasamsonia</taxon>
    </lineage>
</organism>
<dbReference type="EMBL" id="LASV01000175">
    <property type="protein sequence ID" value="KKA21654.1"/>
    <property type="molecule type" value="Genomic_DNA"/>
</dbReference>
<keyword evidence="3" id="KW-0687">Ribonucleoprotein</keyword>
<feature type="compositionally biased region" description="Basic and acidic residues" evidence="2">
    <location>
        <begin position="911"/>
        <end position="934"/>
    </location>
</feature>
<feature type="compositionally biased region" description="Polar residues" evidence="2">
    <location>
        <begin position="750"/>
        <end position="766"/>
    </location>
</feature>
<gene>
    <name evidence="3" type="ORF">T310_4311</name>
</gene>
<accession>A0A0F4YTV6</accession>
<proteinExistence type="predicted"/>
<dbReference type="GO" id="GO:0030686">
    <property type="term" value="C:90S preribosome"/>
    <property type="evidence" value="ECO:0007669"/>
    <property type="project" value="InterPro"/>
</dbReference>
<dbReference type="STRING" id="1408163.A0A0F4YTV6"/>
<feature type="repeat" description="WD" evidence="1">
    <location>
        <begin position="549"/>
        <end position="580"/>
    </location>
</feature>
<dbReference type="InterPro" id="IPR015943">
    <property type="entry name" value="WD40/YVTN_repeat-like_dom_sf"/>
</dbReference>
<feature type="compositionally biased region" description="Basic and acidic residues" evidence="2">
    <location>
        <begin position="814"/>
        <end position="832"/>
    </location>
</feature>
<dbReference type="Pfam" id="PF00400">
    <property type="entry name" value="WD40"/>
    <property type="match status" value="2"/>
</dbReference>
<dbReference type="SUPFAM" id="SSF50978">
    <property type="entry name" value="WD40 repeat-like"/>
    <property type="match status" value="2"/>
</dbReference>
<dbReference type="Proteomes" id="UP000053958">
    <property type="component" value="Unassembled WGS sequence"/>
</dbReference>
<dbReference type="GO" id="GO:0003723">
    <property type="term" value="F:RNA binding"/>
    <property type="evidence" value="ECO:0007669"/>
    <property type="project" value="TreeGrafter"/>
</dbReference>
<dbReference type="GO" id="GO:0000462">
    <property type="term" value="P:maturation of SSU-rRNA from tricistronic rRNA transcript (SSU-rRNA, 5.8S rRNA, LSU-rRNA)"/>
    <property type="evidence" value="ECO:0007669"/>
    <property type="project" value="InterPro"/>
</dbReference>
<feature type="region of interest" description="Disordered" evidence="2">
    <location>
        <begin position="744"/>
        <end position="799"/>
    </location>
</feature>
<dbReference type="RefSeq" id="XP_013328266.1">
    <property type="nucleotide sequence ID" value="XM_013472812.1"/>
</dbReference>
<sequence>MDIHRCRFVPYNPQAINALAFSHPPSRDLAGRGVKTLRLAVGRANGDIEIWNPLRGAWFQETVLRGGKDRSIEGLAWTQDPAGDDPDGSGSKIPGRLRLFSIGYSNAVTEWDLEKGLPARHSSGNYGEIWCLAAQPRWKPAKGKDGKPLPPAEGEFIGQHLAAGCADGSIVILSTADGDLKFLRIMRPSTKRARVLSITFQNRNVLAAGYADSSIRMFDIRNGQLLRTISLGRGPSGGPKEILVWSVKCLPDETIVSGDSTGEIRFWDAKNYSLIQRVQGHQADVLDVAVSADGESVISGGADRRTVVYRLKPGEKGDKRRRWAEVMHRRYHTHDVKTFAVYETKDISVAVSGGPDAAPVVLPLREFGKEHHRKLSSLPQTPQLTSSPSSRLIMSFWEREVRLWRIPRGPGSLYDAWDGQRHQLVGRVLVQGEENITSATLSSDGSLLVVATVSSVKVFTLRQRKGDERDILKIQKVDVPSEVSDDGARLVAVSPDLRWLSIVRPNSEIYLAKMSPSSGKEKPQIHPKLIKVERAPRHNRHEKASHGTLGNYERTIRSIVFSDDSKILASGDLSGCVDVWVLEDVSPSSPNVARKPNGVASSDDEESSDDEDEQPIIDGQRWKPSPSESPIPRLPAGIVFLSFRPRRPTNSKALTNGTHGPAEDRLMVLTSEHQLVEFEALKGSFSDWSRRNPKAYLPAEFTGVKDRAMGGIWDITEDHERIWLYGTSWLWMFDLTHDFPSPDAAAAADGQQNDQKSGQLVKASSSQKRKRELVEDDDDREERRKYNSGAGDKIPLSQVDVSLGTKMRKIVGNDESKEEWVQVEKQRQNAKDEQEEEGEDEFEHGGGNPFFVNDESNFARLRRDNNPDSEEATSTTTTPQKKRLTNGVSHADIFPHDDDGPSFAVVVDNTGHSEDRTPKKDKEKETEKEQKDETTTDAEPSKNNNQPRRQWWHTYKYRDIFGIVPLGHSSPEAAKGKEERNLLEVAVVERPVWDMDLPGRYVRDYE</sequence>
<dbReference type="GO" id="GO:0034455">
    <property type="term" value="C:t-UTP complex"/>
    <property type="evidence" value="ECO:0007669"/>
    <property type="project" value="TreeGrafter"/>
</dbReference>
<dbReference type="Gene3D" id="2.130.10.10">
    <property type="entry name" value="YVTN repeat-like/Quinoprotein amine dehydrogenase"/>
    <property type="match status" value="3"/>
</dbReference>
<dbReference type="SMART" id="SM00320">
    <property type="entry name" value="WD40"/>
    <property type="match status" value="8"/>
</dbReference>
<dbReference type="InterPro" id="IPR001680">
    <property type="entry name" value="WD40_rpt"/>
</dbReference>
<evidence type="ECO:0000256" key="2">
    <source>
        <dbReference type="SAM" id="MobiDB-lite"/>
    </source>
</evidence>